<keyword evidence="3 7" id="KW-0479">Metal-binding</keyword>
<reference evidence="8 9" key="1">
    <citation type="submission" date="2019-01" db="EMBL/GenBank/DDBJ databases">
        <title>Coherence of Microcystis species and biogeography revealed through population genomics.</title>
        <authorList>
            <person name="Perez-Carrascal O.M."/>
            <person name="Terrat Y."/>
            <person name="Giani A."/>
            <person name="Fortin N."/>
            <person name="Tromas N."/>
            <person name="Shapiro B.J."/>
        </authorList>
    </citation>
    <scope>NUCLEOTIDE SEQUENCE [LARGE SCALE GENOMIC DNA]</scope>
    <source>
        <strain evidence="8">Ma_OC_H_19870700_S124</strain>
    </source>
</reference>
<dbReference type="InterPro" id="IPR002397">
    <property type="entry name" value="Cyt_P450_B"/>
</dbReference>
<sequence>MTSVQDRNNRTDFVPSFDPLIPHPEYVRDPYKVYAELRENAPMYRSPHGILIASRHEEILRMLKDPRFGRGYFYFENMAERLGPAILKQPIYDSARNMMLMKDGEDHTRLRGLFEKAFSPKSIEKMRAFTRGVMDELIDAALAKTSFDIMLDLAFPLPSAVICHLLGVPREDWHKFSQRSATGSRALEPAPLNPLELAQQNRSVNEFREYFQWLIELKKQEPGDDLTSLLLEDGEREGRLTRPETLDNLRMMFIGGQETAVNTIGNGLLALYRHPEQLQKLKNQPELLPNAITEMIRYDSSVQMTPRQAREDVTISGVTIQARETVICIVASGNRDPEAWDRADEFDITRTANHPLSFGGGPHYCIGAGLAKMEAEVAFQAIFERVPNLRSDISDPRWLTGTVVFRGLKTLPATV</sequence>
<dbReference type="GO" id="GO:0020037">
    <property type="term" value="F:heme binding"/>
    <property type="evidence" value="ECO:0007669"/>
    <property type="project" value="InterPro"/>
</dbReference>
<accession>A0A552AJT8</accession>
<proteinExistence type="inferred from homology"/>
<dbReference type="Pfam" id="PF00067">
    <property type="entry name" value="p450"/>
    <property type="match status" value="1"/>
</dbReference>
<evidence type="ECO:0000256" key="4">
    <source>
        <dbReference type="ARBA" id="ARBA00023002"/>
    </source>
</evidence>
<evidence type="ECO:0000256" key="7">
    <source>
        <dbReference type="RuleBase" id="RU000461"/>
    </source>
</evidence>
<dbReference type="PROSITE" id="PS00086">
    <property type="entry name" value="CYTOCHROME_P450"/>
    <property type="match status" value="1"/>
</dbReference>
<organism evidence="8 9">
    <name type="scientific">Microcystis aeruginosa Ma_OC_H_19870700_S124</name>
    <dbReference type="NCBI Taxonomy" id="2486262"/>
    <lineage>
        <taxon>Bacteria</taxon>
        <taxon>Bacillati</taxon>
        <taxon>Cyanobacteriota</taxon>
        <taxon>Cyanophyceae</taxon>
        <taxon>Oscillatoriophycideae</taxon>
        <taxon>Chroococcales</taxon>
        <taxon>Microcystaceae</taxon>
        <taxon>Microcystis</taxon>
    </lineage>
</organism>
<evidence type="ECO:0000256" key="3">
    <source>
        <dbReference type="ARBA" id="ARBA00022723"/>
    </source>
</evidence>
<dbReference type="PANTHER" id="PTHR46696">
    <property type="entry name" value="P450, PUTATIVE (EUROFUNG)-RELATED"/>
    <property type="match status" value="1"/>
</dbReference>
<keyword evidence="5 7" id="KW-0408">Iron</keyword>
<dbReference type="CDD" id="cd20625">
    <property type="entry name" value="CYP164-like"/>
    <property type="match status" value="1"/>
</dbReference>
<dbReference type="InterPro" id="IPR017972">
    <property type="entry name" value="Cyt_P450_CS"/>
</dbReference>
<dbReference type="InterPro" id="IPR036396">
    <property type="entry name" value="Cyt_P450_sf"/>
</dbReference>
<protein>
    <submittedName>
        <fullName evidence="8">Cytochrome P450</fullName>
    </submittedName>
</protein>
<dbReference type="AlphaFoldDB" id="A0A552AJT8"/>
<dbReference type="InterPro" id="IPR001128">
    <property type="entry name" value="Cyt_P450"/>
</dbReference>
<evidence type="ECO:0000256" key="6">
    <source>
        <dbReference type="ARBA" id="ARBA00023033"/>
    </source>
</evidence>
<name>A0A552AJT8_MICAE</name>
<dbReference type="GO" id="GO:0016705">
    <property type="term" value="F:oxidoreductase activity, acting on paired donors, with incorporation or reduction of molecular oxygen"/>
    <property type="evidence" value="ECO:0007669"/>
    <property type="project" value="InterPro"/>
</dbReference>
<dbReference type="Gene3D" id="1.10.630.10">
    <property type="entry name" value="Cytochrome P450"/>
    <property type="match status" value="1"/>
</dbReference>
<evidence type="ECO:0000256" key="5">
    <source>
        <dbReference type="ARBA" id="ARBA00023004"/>
    </source>
</evidence>
<evidence type="ECO:0000256" key="1">
    <source>
        <dbReference type="ARBA" id="ARBA00010617"/>
    </source>
</evidence>
<gene>
    <name evidence="8" type="ORF">EWV63_12330</name>
</gene>
<comment type="similarity">
    <text evidence="1 7">Belongs to the cytochrome P450 family.</text>
</comment>
<keyword evidence="6 7" id="KW-0503">Monooxygenase</keyword>
<dbReference type="PRINTS" id="PR00359">
    <property type="entry name" value="BP450"/>
</dbReference>
<dbReference type="SUPFAM" id="SSF48264">
    <property type="entry name" value="Cytochrome P450"/>
    <property type="match status" value="1"/>
</dbReference>
<dbReference type="GO" id="GO:0004497">
    <property type="term" value="F:monooxygenase activity"/>
    <property type="evidence" value="ECO:0007669"/>
    <property type="project" value="UniProtKB-KW"/>
</dbReference>
<dbReference type="Proteomes" id="UP000316280">
    <property type="component" value="Unassembled WGS sequence"/>
</dbReference>
<evidence type="ECO:0000313" key="9">
    <source>
        <dbReference type="Proteomes" id="UP000316280"/>
    </source>
</evidence>
<keyword evidence="2 7" id="KW-0349">Heme</keyword>
<keyword evidence="4 7" id="KW-0560">Oxidoreductase</keyword>
<dbReference type="PANTHER" id="PTHR46696:SF1">
    <property type="entry name" value="CYTOCHROME P450 YJIB-RELATED"/>
    <property type="match status" value="1"/>
</dbReference>
<comment type="caution">
    <text evidence="8">The sequence shown here is derived from an EMBL/GenBank/DDBJ whole genome shotgun (WGS) entry which is preliminary data.</text>
</comment>
<evidence type="ECO:0000313" key="8">
    <source>
        <dbReference type="EMBL" id="TRT85749.1"/>
    </source>
</evidence>
<dbReference type="FunFam" id="1.10.630.10:FF:000018">
    <property type="entry name" value="Cytochrome P450 monooxygenase"/>
    <property type="match status" value="1"/>
</dbReference>
<dbReference type="EMBL" id="SFBR01000104">
    <property type="protein sequence ID" value="TRT85749.1"/>
    <property type="molecule type" value="Genomic_DNA"/>
</dbReference>
<dbReference type="GO" id="GO:0005506">
    <property type="term" value="F:iron ion binding"/>
    <property type="evidence" value="ECO:0007669"/>
    <property type="project" value="InterPro"/>
</dbReference>
<evidence type="ECO:0000256" key="2">
    <source>
        <dbReference type="ARBA" id="ARBA00022617"/>
    </source>
</evidence>